<reference evidence="3" key="2">
    <citation type="journal article" date="2021" name="Microbiome">
        <title>Successional dynamics and alternative stable states in a saline activated sludge microbial community over 9 years.</title>
        <authorList>
            <person name="Wang Y."/>
            <person name="Ye J."/>
            <person name="Ju F."/>
            <person name="Liu L."/>
            <person name="Boyd J.A."/>
            <person name="Deng Y."/>
            <person name="Parks D.H."/>
            <person name="Jiang X."/>
            <person name="Yin X."/>
            <person name="Woodcroft B.J."/>
            <person name="Tyson G.W."/>
            <person name="Hugenholtz P."/>
            <person name="Polz M.F."/>
            <person name="Zhang T."/>
        </authorList>
    </citation>
    <scope>NUCLEOTIDE SEQUENCE</scope>
    <source>
        <strain evidence="3">HKST-UBA01</strain>
    </source>
</reference>
<dbReference type="PANTHER" id="PTHR45947:SF3">
    <property type="entry name" value="SULFOQUINOVOSYL TRANSFERASE SQD2"/>
    <property type="match status" value="1"/>
</dbReference>
<dbReference type="InterPro" id="IPR050194">
    <property type="entry name" value="Glycosyltransferase_grp1"/>
</dbReference>
<feature type="domain" description="Glycosyltransferase subfamily 4-like N-terminal" evidence="2">
    <location>
        <begin position="19"/>
        <end position="190"/>
    </location>
</feature>
<dbReference type="EMBL" id="JAGQHR010000722">
    <property type="protein sequence ID" value="MCA9729503.1"/>
    <property type="molecule type" value="Genomic_DNA"/>
</dbReference>
<gene>
    <name evidence="3" type="ORF">KC729_17585</name>
</gene>
<evidence type="ECO:0000259" key="1">
    <source>
        <dbReference type="Pfam" id="PF00534"/>
    </source>
</evidence>
<dbReference type="PANTHER" id="PTHR45947">
    <property type="entry name" value="SULFOQUINOVOSYL TRANSFERASE SQD2"/>
    <property type="match status" value="1"/>
</dbReference>
<protein>
    <submittedName>
        <fullName evidence="3">Glycosyltransferase</fullName>
        <ecNumber evidence="3">2.4.-.-</ecNumber>
    </submittedName>
</protein>
<dbReference type="Pfam" id="PF13439">
    <property type="entry name" value="Glyco_transf_4"/>
    <property type="match status" value="1"/>
</dbReference>
<evidence type="ECO:0000313" key="3">
    <source>
        <dbReference type="EMBL" id="MCA9729503.1"/>
    </source>
</evidence>
<dbReference type="Pfam" id="PF00534">
    <property type="entry name" value="Glycos_transf_1"/>
    <property type="match status" value="1"/>
</dbReference>
<organism evidence="3 4">
    <name type="scientific">Eiseniibacteriota bacterium</name>
    <dbReference type="NCBI Taxonomy" id="2212470"/>
    <lineage>
        <taxon>Bacteria</taxon>
        <taxon>Candidatus Eiseniibacteriota</taxon>
    </lineage>
</organism>
<dbReference type="Proteomes" id="UP000697710">
    <property type="component" value="Unassembled WGS sequence"/>
</dbReference>
<dbReference type="InterPro" id="IPR028098">
    <property type="entry name" value="Glyco_trans_4-like_N"/>
</dbReference>
<dbReference type="InterPro" id="IPR001296">
    <property type="entry name" value="Glyco_trans_1"/>
</dbReference>
<evidence type="ECO:0000259" key="2">
    <source>
        <dbReference type="Pfam" id="PF13439"/>
    </source>
</evidence>
<feature type="domain" description="Glycosyl transferase family 1" evidence="1">
    <location>
        <begin position="202"/>
        <end position="301"/>
    </location>
</feature>
<accession>A0A956M213</accession>
<name>A0A956M213_UNCEI</name>
<keyword evidence="3" id="KW-0808">Transferase</keyword>
<dbReference type="SUPFAM" id="SSF53756">
    <property type="entry name" value="UDP-Glycosyltransferase/glycogen phosphorylase"/>
    <property type="match status" value="1"/>
</dbReference>
<feature type="non-terminal residue" evidence="3">
    <location>
        <position position="305"/>
    </location>
</feature>
<dbReference type="Gene3D" id="3.40.50.2000">
    <property type="entry name" value="Glycogen Phosphorylase B"/>
    <property type="match status" value="2"/>
</dbReference>
<dbReference type="EC" id="2.4.-.-" evidence="3"/>
<dbReference type="GO" id="GO:0016757">
    <property type="term" value="F:glycosyltransferase activity"/>
    <property type="evidence" value="ECO:0007669"/>
    <property type="project" value="UniProtKB-KW"/>
</dbReference>
<comment type="caution">
    <text evidence="3">The sequence shown here is derived from an EMBL/GenBank/DDBJ whole genome shotgun (WGS) entry which is preliminary data.</text>
</comment>
<proteinExistence type="predicted"/>
<reference evidence="3" key="1">
    <citation type="submission" date="2020-04" db="EMBL/GenBank/DDBJ databases">
        <authorList>
            <person name="Zhang T."/>
        </authorList>
    </citation>
    <scope>NUCLEOTIDE SEQUENCE</scope>
    <source>
        <strain evidence="3">HKST-UBA01</strain>
    </source>
</reference>
<sequence length="305" mass="33880">MSSQERPIRVLFAGTTFVVGGAERILSHLIRGLAEIHEHSEDSAAIHHRFEVELLALRGPGLIGEEIRSLGIPVHHGLTGEQRLDPGLPLRIRRLLRRGRYDAIYFLDHAHAVFYGVLASLGTTVRVRLMPVHTTGQWNGQPSIKRPIRLVRRSLDRIVAIAEAQRQYLCREEGVPASQLVVIPNGIPLESPDIAEAQWRRAQIRERLGVDETTPVIGITAVLRPEKNHELLLRALAQLRGSDRSDLRATEVWIVGDGVRRPALEAEAASLGIQGAVRFLGHRSDARQIMAGFDVAVLCSHPRVE</sequence>
<evidence type="ECO:0000313" key="4">
    <source>
        <dbReference type="Proteomes" id="UP000697710"/>
    </source>
</evidence>
<dbReference type="AlphaFoldDB" id="A0A956M213"/>
<keyword evidence="3" id="KW-0328">Glycosyltransferase</keyword>